<dbReference type="InterPro" id="IPR050382">
    <property type="entry name" value="MFS_Na/Anion_cotransporter"/>
</dbReference>
<evidence type="ECO:0000256" key="5">
    <source>
        <dbReference type="SAM" id="Phobius"/>
    </source>
</evidence>
<accession>A0A4Y2NQN4</accession>
<dbReference type="SUPFAM" id="SSF103473">
    <property type="entry name" value="MFS general substrate transporter"/>
    <property type="match status" value="1"/>
</dbReference>
<feature type="transmembrane region" description="Helical" evidence="5">
    <location>
        <begin position="225"/>
        <end position="244"/>
    </location>
</feature>
<dbReference type="Pfam" id="PF07690">
    <property type="entry name" value="MFS_1"/>
    <property type="match status" value="1"/>
</dbReference>
<protein>
    <recommendedName>
        <fullName evidence="8">Inorganic phosphate cotransporter</fullName>
    </recommendedName>
</protein>
<dbReference type="PANTHER" id="PTHR11662">
    <property type="entry name" value="SOLUTE CARRIER FAMILY 17"/>
    <property type="match status" value="1"/>
</dbReference>
<sequence>MPIWSKFGNVPLHNRTLCRLFHVKSRKIKDRGCILVIEDGECPSSYAVRHSTSAVSCIKYKASRRCFLGLRHAVTLVGFLSCFLQNANRLVLGVGIVAMVKHGQTKESSNWNGSEISCPMPPDVPKIVFGSNFQGEFDWSTELQGYLLGVGSLSYLFTQIPAGRLADTGFTTPAIYKLISNWIPRNERGTLSTLVVCGYAAGVAIAGLVTGWLCDIPGLGWPSAFYVWGFISVMLSIVFHFIYYEHPENHPWITDEELNFITDGLETRISKQVVVTVAFTTFVPRCVICNRVPLRSLGISRLRISSTGTPTFNLGLSEGAPDNSKILKSSTEYDAPC</sequence>
<keyword evidence="3 5" id="KW-1133">Transmembrane helix</keyword>
<dbReference type="Gene3D" id="1.20.1250.20">
    <property type="entry name" value="MFS general substrate transporter like domains"/>
    <property type="match status" value="1"/>
</dbReference>
<evidence type="ECO:0000256" key="4">
    <source>
        <dbReference type="ARBA" id="ARBA00023136"/>
    </source>
</evidence>
<evidence type="ECO:0000256" key="1">
    <source>
        <dbReference type="ARBA" id="ARBA00004141"/>
    </source>
</evidence>
<evidence type="ECO:0000313" key="7">
    <source>
        <dbReference type="Proteomes" id="UP000499080"/>
    </source>
</evidence>
<keyword evidence="4 5" id="KW-0472">Membrane</keyword>
<dbReference type="AlphaFoldDB" id="A0A4Y2NQN4"/>
<dbReference type="InterPro" id="IPR036259">
    <property type="entry name" value="MFS_trans_sf"/>
</dbReference>
<feature type="transmembrane region" description="Helical" evidence="5">
    <location>
        <begin position="191"/>
        <end position="213"/>
    </location>
</feature>
<organism evidence="6 7">
    <name type="scientific">Araneus ventricosus</name>
    <name type="common">Orbweaver spider</name>
    <name type="synonym">Epeira ventricosa</name>
    <dbReference type="NCBI Taxonomy" id="182803"/>
    <lineage>
        <taxon>Eukaryota</taxon>
        <taxon>Metazoa</taxon>
        <taxon>Ecdysozoa</taxon>
        <taxon>Arthropoda</taxon>
        <taxon>Chelicerata</taxon>
        <taxon>Arachnida</taxon>
        <taxon>Araneae</taxon>
        <taxon>Araneomorphae</taxon>
        <taxon>Entelegynae</taxon>
        <taxon>Araneoidea</taxon>
        <taxon>Araneidae</taxon>
        <taxon>Araneus</taxon>
    </lineage>
</organism>
<proteinExistence type="predicted"/>
<evidence type="ECO:0000313" key="6">
    <source>
        <dbReference type="EMBL" id="GBN41855.1"/>
    </source>
</evidence>
<comment type="caution">
    <text evidence="6">The sequence shown here is derived from an EMBL/GenBank/DDBJ whole genome shotgun (WGS) entry which is preliminary data.</text>
</comment>
<dbReference type="GO" id="GO:0006820">
    <property type="term" value="P:monoatomic anion transport"/>
    <property type="evidence" value="ECO:0007669"/>
    <property type="project" value="TreeGrafter"/>
</dbReference>
<evidence type="ECO:0000256" key="3">
    <source>
        <dbReference type="ARBA" id="ARBA00022989"/>
    </source>
</evidence>
<evidence type="ECO:0000256" key="2">
    <source>
        <dbReference type="ARBA" id="ARBA00022692"/>
    </source>
</evidence>
<dbReference type="GO" id="GO:0022857">
    <property type="term" value="F:transmembrane transporter activity"/>
    <property type="evidence" value="ECO:0007669"/>
    <property type="project" value="InterPro"/>
</dbReference>
<dbReference type="Proteomes" id="UP000499080">
    <property type="component" value="Unassembled WGS sequence"/>
</dbReference>
<dbReference type="OrthoDB" id="6425860at2759"/>
<dbReference type="InterPro" id="IPR011701">
    <property type="entry name" value="MFS"/>
</dbReference>
<dbReference type="PANTHER" id="PTHR11662:SF399">
    <property type="entry name" value="FI19708P1-RELATED"/>
    <property type="match status" value="1"/>
</dbReference>
<evidence type="ECO:0008006" key="8">
    <source>
        <dbReference type="Google" id="ProtNLM"/>
    </source>
</evidence>
<dbReference type="EMBL" id="BGPR01009720">
    <property type="protein sequence ID" value="GBN41855.1"/>
    <property type="molecule type" value="Genomic_DNA"/>
</dbReference>
<comment type="subcellular location">
    <subcellularLocation>
        <location evidence="1">Membrane</location>
        <topology evidence="1">Multi-pass membrane protein</topology>
    </subcellularLocation>
</comment>
<dbReference type="GO" id="GO:0016020">
    <property type="term" value="C:membrane"/>
    <property type="evidence" value="ECO:0007669"/>
    <property type="project" value="UniProtKB-SubCell"/>
</dbReference>
<gene>
    <name evidence="6" type="ORF">AVEN_196758_2</name>
</gene>
<name>A0A4Y2NQN4_ARAVE</name>
<keyword evidence="2 5" id="KW-0812">Transmembrane</keyword>
<reference evidence="6 7" key="1">
    <citation type="journal article" date="2019" name="Sci. Rep.">
        <title>Orb-weaving spider Araneus ventricosus genome elucidates the spidroin gene catalogue.</title>
        <authorList>
            <person name="Kono N."/>
            <person name="Nakamura H."/>
            <person name="Ohtoshi R."/>
            <person name="Moran D.A.P."/>
            <person name="Shinohara A."/>
            <person name="Yoshida Y."/>
            <person name="Fujiwara M."/>
            <person name="Mori M."/>
            <person name="Tomita M."/>
            <person name="Arakawa K."/>
        </authorList>
    </citation>
    <scope>NUCLEOTIDE SEQUENCE [LARGE SCALE GENOMIC DNA]</scope>
</reference>
<keyword evidence="7" id="KW-1185">Reference proteome</keyword>